<accession>A0A0W8ICS6</accession>
<evidence type="ECO:0000313" key="5">
    <source>
        <dbReference type="Proteomes" id="UP000054023"/>
    </source>
</evidence>
<feature type="transmembrane region" description="Helical" evidence="2">
    <location>
        <begin position="419"/>
        <end position="439"/>
    </location>
</feature>
<gene>
    <name evidence="3" type="ORF">AVL63_04240</name>
    <name evidence="4" type="ORF">HNR24_000445</name>
</gene>
<evidence type="ECO:0000313" key="3">
    <source>
        <dbReference type="EMBL" id="KUG57743.1"/>
    </source>
</evidence>
<evidence type="ECO:0000313" key="4">
    <source>
        <dbReference type="EMBL" id="MBA8920512.1"/>
    </source>
</evidence>
<dbReference type="OrthoDB" id="9180256at2"/>
<organism evidence="3 5">
    <name type="scientific">Nesterenkonia jeotgali</name>
    <dbReference type="NCBI Taxonomy" id="317018"/>
    <lineage>
        <taxon>Bacteria</taxon>
        <taxon>Bacillati</taxon>
        <taxon>Actinomycetota</taxon>
        <taxon>Actinomycetes</taxon>
        <taxon>Micrococcales</taxon>
        <taxon>Micrococcaceae</taxon>
        <taxon>Nesterenkonia</taxon>
    </lineage>
</organism>
<sequence>MSGQPPWAAAVSLAARMPGPMLPVGVMAAAAASTGSMFTTATLTAAGLIGLSISAPSASAGAERFGTRNVLLVSAIVHVLMLVLMVSSVDRLTRGDTLASNATIYTLLLIFTLIAGLSTPAVATFSRAGSWAGEAGISVRHGLRVQGRLDDAALVAAPILLTVLSFSVGPTVGLLSSAVLTAVAVPLYAVERAHLTEAPVESARLPLAGAESAQQLLLEHHGLASAAQTSASAARRPESVAQTPGAGVPAAESDPGWARGLSTGITLAAALGLVLGGLWISVLDAAQPLSRPSVFALVIGLMAAAGVLCARWRPAGFTDPLTLRRRRLHVLLLVVLSLLMVVLAALLPAGTWTLVTLSGLAVLQSAALGRLVLGLYAGLAISVPTGRLAVATPAVAGGVLLGIALGLTLAGIAADEIGLGAAAAVVTAGSLLAAVVVFSGQLWGSPESRTDTAAGLPRGE</sequence>
<feature type="transmembrane region" description="Helical" evidence="2">
    <location>
        <begin position="294"/>
        <end position="310"/>
    </location>
</feature>
<feature type="transmembrane region" description="Helical" evidence="2">
    <location>
        <begin position="330"/>
        <end position="355"/>
    </location>
</feature>
<keyword evidence="2" id="KW-0472">Membrane</keyword>
<protein>
    <recommendedName>
        <fullName evidence="7">Major facilitator superfamily (MFS) profile domain-containing protein</fullName>
    </recommendedName>
</protein>
<dbReference type="Proteomes" id="UP000546252">
    <property type="component" value="Unassembled WGS sequence"/>
</dbReference>
<reference evidence="4 6" key="3">
    <citation type="submission" date="2020-08" db="EMBL/GenBank/DDBJ databases">
        <title>Sequencing the genomes of 1000 actinobacteria strains.</title>
        <authorList>
            <person name="Klenk H.-P."/>
        </authorList>
    </citation>
    <scope>NUCLEOTIDE SEQUENCE [LARGE SCALE GENOMIC DNA]</scope>
    <source>
        <strain evidence="4 6">DSM 19081</strain>
    </source>
</reference>
<feature type="region of interest" description="Disordered" evidence="1">
    <location>
        <begin position="232"/>
        <end position="253"/>
    </location>
</feature>
<feature type="transmembrane region" description="Helical" evidence="2">
    <location>
        <begin position="261"/>
        <end position="282"/>
    </location>
</feature>
<keyword evidence="2" id="KW-1133">Transmembrane helix</keyword>
<feature type="transmembrane region" description="Helical" evidence="2">
    <location>
        <begin position="70"/>
        <end position="89"/>
    </location>
</feature>
<dbReference type="RefSeq" id="WP_058888978.1">
    <property type="nucleotide sequence ID" value="NZ_BAAAKT010000002.1"/>
</dbReference>
<feature type="transmembrane region" description="Helical" evidence="2">
    <location>
        <begin position="104"/>
        <end position="128"/>
    </location>
</feature>
<name>A0A0W8ICS6_9MICC</name>
<dbReference type="EMBL" id="LQBM01000004">
    <property type="protein sequence ID" value="KUG57743.1"/>
    <property type="molecule type" value="Genomic_DNA"/>
</dbReference>
<evidence type="ECO:0000256" key="1">
    <source>
        <dbReference type="SAM" id="MobiDB-lite"/>
    </source>
</evidence>
<evidence type="ECO:0000256" key="2">
    <source>
        <dbReference type="SAM" id="Phobius"/>
    </source>
</evidence>
<comment type="caution">
    <text evidence="3">The sequence shown here is derived from an EMBL/GenBank/DDBJ whole genome shotgun (WGS) entry which is preliminary data.</text>
</comment>
<dbReference type="STRING" id="317018.AVL63_04240"/>
<reference evidence="5" key="2">
    <citation type="submission" date="2015-12" db="EMBL/GenBank/DDBJ databases">
        <authorList>
            <person name="Nair G.R."/>
            <person name="Kaur G."/>
            <person name="Mayilraj S."/>
        </authorList>
    </citation>
    <scope>NUCLEOTIDE SEQUENCE [LARGE SCALE GENOMIC DNA]</scope>
    <source>
        <strain evidence="5">CD08_7</strain>
    </source>
</reference>
<evidence type="ECO:0008006" key="7">
    <source>
        <dbReference type="Google" id="ProtNLM"/>
    </source>
</evidence>
<keyword evidence="2" id="KW-0812">Transmembrane</keyword>
<reference evidence="3" key="1">
    <citation type="submission" date="2015-12" db="EMBL/GenBank/DDBJ databases">
        <authorList>
            <person name="Shamseldin A."/>
            <person name="Moawad H."/>
            <person name="Abd El-Rahim W.M."/>
            <person name="Sadowsky M.J."/>
        </authorList>
    </citation>
    <scope>NUCLEOTIDE SEQUENCE [LARGE SCALE GENOMIC DNA]</scope>
    <source>
        <strain evidence="3">CD08_7</strain>
    </source>
</reference>
<proteinExistence type="predicted"/>
<dbReference type="AlphaFoldDB" id="A0A0W8ICS6"/>
<dbReference type="EMBL" id="JACJIH010000001">
    <property type="protein sequence ID" value="MBA8920512.1"/>
    <property type="molecule type" value="Genomic_DNA"/>
</dbReference>
<feature type="transmembrane region" description="Helical" evidence="2">
    <location>
        <begin position="361"/>
        <end position="381"/>
    </location>
</feature>
<keyword evidence="5" id="KW-1185">Reference proteome</keyword>
<dbReference type="Proteomes" id="UP000054023">
    <property type="component" value="Unassembled WGS sequence"/>
</dbReference>
<evidence type="ECO:0000313" key="6">
    <source>
        <dbReference type="Proteomes" id="UP000546252"/>
    </source>
</evidence>
<feature type="transmembrane region" description="Helical" evidence="2">
    <location>
        <begin position="38"/>
        <end position="58"/>
    </location>
</feature>
<feature type="transmembrane region" description="Helical" evidence="2">
    <location>
        <begin position="388"/>
        <end position="413"/>
    </location>
</feature>